<sequence length="158" mass="17839">MGSLTAGVEYEPKFGSKDGTKYKKLVNWSCTIAYGLGSGSPLSPSFNFGLELAKNSQFIASFYQHVVIRGRLKNPRKENEIVGITIHVDFGFELQTSIDDEKSSNNIQERTFQFAASWQANNNFLLKGEKSDAGHVNQEYATLYYLLNPKVVKRMRRC</sequence>
<dbReference type="PANTHER" id="PTHR35738:SF3">
    <property type="entry name" value="OS05G0577800 PROTEIN"/>
    <property type="match status" value="1"/>
</dbReference>
<dbReference type="PANTHER" id="PTHR35738">
    <property type="entry name" value="OS05G0577800 PROTEIN"/>
    <property type="match status" value="1"/>
</dbReference>
<dbReference type="OrthoDB" id="439326at2759"/>
<organism evidence="1 2">
    <name type="scientific">Olea europaea subsp. europaea</name>
    <dbReference type="NCBI Taxonomy" id="158383"/>
    <lineage>
        <taxon>Eukaryota</taxon>
        <taxon>Viridiplantae</taxon>
        <taxon>Streptophyta</taxon>
        <taxon>Embryophyta</taxon>
        <taxon>Tracheophyta</taxon>
        <taxon>Spermatophyta</taxon>
        <taxon>Magnoliopsida</taxon>
        <taxon>eudicotyledons</taxon>
        <taxon>Gunneridae</taxon>
        <taxon>Pentapetalae</taxon>
        <taxon>asterids</taxon>
        <taxon>lamiids</taxon>
        <taxon>Lamiales</taxon>
        <taxon>Oleaceae</taxon>
        <taxon>Oleeae</taxon>
        <taxon>Olea</taxon>
    </lineage>
</organism>
<evidence type="ECO:0000313" key="1">
    <source>
        <dbReference type="EMBL" id="CAA2958832.1"/>
    </source>
</evidence>
<keyword evidence="2" id="KW-1185">Reference proteome</keyword>
<name>A0A8S0PYU4_OLEEU</name>
<dbReference type="Proteomes" id="UP000594638">
    <property type="component" value="Unassembled WGS sequence"/>
</dbReference>
<protein>
    <submittedName>
        <fullName evidence="1">Uncharacterized protein</fullName>
    </submittedName>
</protein>
<evidence type="ECO:0000313" key="2">
    <source>
        <dbReference type="Proteomes" id="UP000594638"/>
    </source>
</evidence>
<dbReference type="EMBL" id="CACTIH010000288">
    <property type="protein sequence ID" value="CAA2958832.1"/>
    <property type="molecule type" value="Genomic_DNA"/>
</dbReference>
<comment type="caution">
    <text evidence="1">The sequence shown here is derived from an EMBL/GenBank/DDBJ whole genome shotgun (WGS) entry which is preliminary data.</text>
</comment>
<accession>A0A8S0PYU4</accession>
<dbReference type="AlphaFoldDB" id="A0A8S0PYU4"/>
<dbReference type="Gene3D" id="2.40.160.10">
    <property type="entry name" value="Porin"/>
    <property type="match status" value="1"/>
</dbReference>
<reference evidence="1 2" key="1">
    <citation type="submission" date="2019-12" db="EMBL/GenBank/DDBJ databases">
        <authorList>
            <person name="Alioto T."/>
            <person name="Alioto T."/>
            <person name="Gomez Garrido J."/>
        </authorList>
    </citation>
    <scope>NUCLEOTIDE SEQUENCE [LARGE SCALE GENOMIC DNA]</scope>
</reference>
<gene>
    <name evidence="1" type="ORF">OLEA9_A019199</name>
</gene>
<dbReference type="InterPro" id="IPR023614">
    <property type="entry name" value="Porin_dom_sf"/>
</dbReference>
<dbReference type="Gramene" id="OE9A019199T1">
    <property type="protein sequence ID" value="OE9A019199C1"/>
    <property type="gene ID" value="OE9A019199"/>
</dbReference>
<proteinExistence type="predicted"/>